<dbReference type="PANTHER" id="PTHR42928:SF5">
    <property type="entry name" value="BLR1237 PROTEIN"/>
    <property type="match status" value="1"/>
</dbReference>
<comment type="caution">
    <text evidence="3">The sequence shown here is derived from an EMBL/GenBank/DDBJ whole genome shotgun (WGS) entry which is preliminary data.</text>
</comment>
<gene>
    <name evidence="3" type="ORF">PQJ73_01255</name>
</gene>
<dbReference type="PIRSF" id="PIRSF017082">
    <property type="entry name" value="YflP"/>
    <property type="match status" value="1"/>
</dbReference>
<dbReference type="EMBL" id="JAQQLI010000001">
    <property type="protein sequence ID" value="MDC7784297.1"/>
    <property type="molecule type" value="Genomic_DNA"/>
</dbReference>
<dbReference type="Pfam" id="PF03401">
    <property type="entry name" value="TctC"/>
    <property type="match status" value="1"/>
</dbReference>
<protein>
    <submittedName>
        <fullName evidence="3">Tripartite tricarboxylate transporter substrate-binding protein</fullName>
    </submittedName>
</protein>
<dbReference type="Gene3D" id="3.40.190.150">
    <property type="entry name" value="Bordetella uptake gene, domain 1"/>
    <property type="match status" value="1"/>
</dbReference>
<reference evidence="3" key="1">
    <citation type="journal article" date="2023" name="Microbiol Resour">
        <title>Genome Sequences of Rhodoplanes serenus and Two Thermotolerant Strains, Rhodoplanes tepidamans and 'Rhodoplanes cryptolactis,' Further Refine the Genus.</title>
        <authorList>
            <person name="Rayyan A.A."/>
            <person name="Kyndt J.A."/>
        </authorList>
    </citation>
    <scope>NUCLEOTIDE SEQUENCE</scope>
    <source>
        <strain evidence="3">DSM 9987</strain>
    </source>
</reference>
<accession>A0ABT5J4C4</accession>
<feature type="signal peptide" evidence="2">
    <location>
        <begin position="1"/>
        <end position="21"/>
    </location>
</feature>
<proteinExistence type="inferred from homology"/>
<feature type="chain" id="PRO_5047216381" evidence="2">
    <location>
        <begin position="22"/>
        <end position="319"/>
    </location>
</feature>
<organism evidence="3 4">
    <name type="scientific">Rhodoplanes tepidamans</name>
    <name type="common">Rhodoplanes cryptolactis</name>
    <dbReference type="NCBI Taxonomy" id="200616"/>
    <lineage>
        <taxon>Bacteria</taxon>
        <taxon>Pseudomonadati</taxon>
        <taxon>Pseudomonadota</taxon>
        <taxon>Alphaproteobacteria</taxon>
        <taxon>Hyphomicrobiales</taxon>
        <taxon>Nitrobacteraceae</taxon>
        <taxon>Rhodoplanes</taxon>
    </lineage>
</organism>
<dbReference type="Gene3D" id="3.40.190.10">
    <property type="entry name" value="Periplasmic binding protein-like II"/>
    <property type="match status" value="1"/>
</dbReference>
<comment type="similarity">
    <text evidence="1">Belongs to the UPF0065 (bug) family.</text>
</comment>
<evidence type="ECO:0000256" key="1">
    <source>
        <dbReference type="ARBA" id="ARBA00006987"/>
    </source>
</evidence>
<keyword evidence="4" id="KW-1185">Reference proteome</keyword>
<sequence length="319" mass="32860">MNLVLRLAAVAMLAGSLPAAADDFPTRPVTMVVPFAAGGTSDVIARVVSEQMGQVLGQRLINENVPGAGGTTALARVARAVPDGYMIAIGNVGTNAAAYAIYPEIKYTADDFVPIGLAAKTVPVIAVRKDFPATDLKSFIAHAKANPGKVNLGHAGVGSSNYLICKTFMAAAGIDVTLVSYRGAAPALNDLMGGQVDGVCDAAASVSGAIQNGLVRGLVVSAPHRMRTIPDVPTAAEAGLPEWQQQGWNALFAPKGTPQAAIDKLNAALRKAVASDALQKRMDDLGSIPATEEEMSPAAAGRLVAAEIEKYRKVLGPPQ</sequence>
<dbReference type="PANTHER" id="PTHR42928">
    <property type="entry name" value="TRICARBOXYLATE-BINDING PROTEIN"/>
    <property type="match status" value="1"/>
</dbReference>
<dbReference type="Proteomes" id="UP001165652">
    <property type="component" value="Unassembled WGS sequence"/>
</dbReference>
<keyword evidence="2" id="KW-0732">Signal</keyword>
<evidence type="ECO:0000256" key="2">
    <source>
        <dbReference type="SAM" id="SignalP"/>
    </source>
</evidence>
<dbReference type="InterPro" id="IPR042100">
    <property type="entry name" value="Bug_dom1"/>
</dbReference>
<reference evidence="3" key="2">
    <citation type="submission" date="2023-02" db="EMBL/GenBank/DDBJ databases">
        <authorList>
            <person name="Rayyan A."/>
            <person name="Meyer T."/>
            <person name="Kyndt J.A."/>
        </authorList>
    </citation>
    <scope>NUCLEOTIDE SEQUENCE</scope>
    <source>
        <strain evidence="3">DSM 9987</strain>
    </source>
</reference>
<dbReference type="SUPFAM" id="SSF53850">
    <property type="entry name" value="Periplasmic binding protein-like II"/>
    <property type="match status" value="1"/>
</dbReference>
<dbReference type="InterPro" id="IPR005064">
    <property type="entry name" value="BUG"/>
</dbReference>
<dbReference type="RefSeq" id="WP_272775141.1">
    <property type="nucleotide sequence ID" value="NZ_JAQQLI010000001.1"/>
</dbReference>
<evidence type="ECO:0000313" key="4">
    <source>
        <dbReference type="Proteomes" id="UP001165652"/>
    </source>
</evidence>
<name>A0ABT5J4C4_RHOTP</name>
<evidence type="ECO:0000313" key="3">
    <source>
        <dbReference type="EMBL" id="MDC7784297.1"/>
    </source>
</evidence>